<dbReference type="GO" id="GO:0061630">
    <property type="term" value="F:ubiquitin protein ligase activity"/>
    <property type="evidence" value="ECO:0007669"/>
    <property type="project" value="UniProtKB-UniRule"/>
</dbReference>
<evidence type="ECO:0000313" key="15">
    <source>
        <dbReference type="Proteomes" id="UP001229421"/>
    </source>
</evidence>
<comment type="domain">
    <text evidence="11">The RING-type zinc finger domain is responsible for E3 ligase activity.</text>
</comment>
<dbReference type="GO" id="GO:0008270">
    <property type="term" value="F:zinc ion binding"/>
    <property type="evidence" value="ECO:0007669"/>
    <property type="project" value="UniProtKB-KW"/>
</dbReference>
<comment type="caution">
    <text evidence="14">The sequence shown here is derived from an EMBL/GenBank/DDBJ whole genome shotgun (WGS) entry which is preliminary data.</text>
</comment>
<dbReference type="GO" id="GO:0005789">
    <property type="term" value="C:endoplasmic reticulum membrane"/>
    <property type="evidence" value="ECO:0007669"/>
    <property type="project" value="UniProtKB-SubCell"/>
</dbReference>
<keyword evidence="8 11" id="KW-0862">Zinc</keyword>
<evidence type="ECO:0000256" key="6">
    <source>
        <dbReference type="ARBA" id="ARBA00022771"/>
    </source>
</evidence>
<proteinExistence type="predicted"/>
<evidence type="ECO:0000259" key="13">
    <source>
        <dbReference type="PROSITE" id="PS50089"/>
    </source>
</evidence>
<organism evidence="14 15">
    <name type="scientific">Tagetes erecta</name>
    <name type="common">African marigold</name>
    <dbReference type="NCBI Taxonomy" id="13708"/>
    <lineage>
        <taxon>Eukaryota</taxon>
        <taxon>Viridiplantae</taxon>
        <taxon>Streptophyta</taxon>
        <taxon>Embryophyta</taxon>
        <taxon>Tracheophyta</taxon>
        <taxon>Spermatophyta</taxon>
        <taxon>Magnoliopsida</taxon>
        <taxon>eudicotyledons</taxon>
        <taxon>Gunneridae</taxon>
        <taxon>Pentapetalae</taxon>
        <taxon>asterids</taxon>
        <taxon>campanulids</taxon>
        <taxon>Asterales</taxon>
        <taxon>Asteraceae</taxon>
        <taxon>Asteroideae</taxon>
        <taxon>Heliantheae alliance</taxon>
        <taxon>Tageteae</taxon>
        <taxon>Tagetes</taxon>
    </lineage>
</organism>
<keyword evidence="6 10" id="KW-0863">Zinc-finger</keyword>
<comment type="catalytic activity">
    <reaction evidence="1 11">
        <text>S-ubiquitinyl-[E2 ubiquitin-conjugating enzyme]-L-cysteine + [acceptor protein]-L-lysine = [E2 ubiquitin-conjugating enzyme]-L-cysteine + N(6)-ubiquitinyl-[acceptor protein]-L-lysine.</text>
        <dbReference type="EC" id="2.3.2.27"/>
    </reaction>
</comment>
<gene>
    <name evidence="14" type="ORF">QVD17_14466</name>
</gene>
<evidence type="ECO:0000256" key="1">
    <source>
        <dbReference type="ARBA" id="ARBA00000900"/>
    </source>
</evidence>
<dbReference type="EMBL" id="JAUHHV010000003">
    <property type="protein sequence ID" value="KAK1431181.1"/>
    <property type="molecule type" value="Genomic_DNA"/>
</dbReference>
<evidence type="ECO:0000256" key="7">
    <source>
        <dbReference type="ARBA" id="ARBA00022786"/>
    </source>
</evidence>
<dbReference type="CDD" id="cd16745">
    <property type="entry name" value="RING-HC_AtRMA-like"/>
    <property type="match status" value="1"/>
</dbReference>
<comment type="function">
    <text evidence="11">E3 ubiquitin-protein ligase.</text>
</comment>
<keyword evidence="9 11" id="KW-0472">Membrane</keyword>
<dbReference type="InterPro" id="IPR045103">
    <property type="entry name" value="RNF5/RNF185-like"/>
</dbReference>
<dbReference type="SUPFAM" id="SSF57850">
    <property type="entry name" value="RING/U-box"/>
    <property type="match status" value="1"/>
</dbReference>
<dbReference type="InterPro" id="IPR013083">
    <property type="entry name" value="Znf_RING/FYVE/PHD"/>
</dbReference>
<name>A0AAD8L1S0_TARER</name>
<sequence>MDKEVEFQESMSHLSCLDNIKCGAIGVFECNICFDLARDPIVTLCGHLFCWPCLYKWLHFHSYCHECPVCKSLIDDNKNLVPIYGRGTSSSDLRANSLSRDEIPGRPAGQRPRTAPPPDPSYFQHDGSGVPDRFMPMATSRLGGLTRTALVGALSSVLNLRVRDVRGTSGVDNVLSSYDHHGGFAHHYPIHVRGTKMILLTLCVLFFGVVSVLLLIALLLFKYY</sequence>
<evidence type="ECO:0000256" key="8">
    <source>
        <dbReference type="ARBA" id="ARBA00022833"/>
    </source>
</evidence>
<keyword evidence="15" id="KW-1185">Reference proteome</keyword>
<accession>A0AAD8L1S0</accession>
<keyword evidence="11" id="KW-1133">Transmembrane helix</keyword>
<dbReference type="Gene3D" id="3.30.40.10">
    <property type="entry name" value="Zinc/RING finger domain, C3HC4 (zinc finger)"/>
    <property type="match status" value="1"/>
</dbReference>
<feature type="region of interest" description="Disordered" evidence="12">
    <location>
        <begin position="92"/>
        <end position="122"/>
    </location>
</feature>
<comment type="subcellular location">
    <subcellularLocation>
        <location evidence="2">Endomembrane system</location>
    </subcellularLocation>
    <subcellularLocation>
        <location evidence="11">Endoplasmic reticulum membrane</location>
        <topology evidence="11">Single-pass type IV membrane protein</topology>
    </subcellularLocation>
</comment>
<dbReference type="InterPro" id="IPR001841">
    <property type="entry name" value="Znf_RING"/>
</dbReference>
<dbReference type="EC" id="2.3.2.27" evidence="11"/>
<dbReference type="PROSITE" id="PS50089">
    <property type="entry name" value="ZF_RING_2"/>
    <property type="match status" value="1"/>
</dbReference>
<keyword evidence="7 11" id="KW-0833">Ubl conjugation pathway</keyword>
<dbReference type="InterPro" id="IPR018957">
    <property type="entry name" value="Znf_C3HC4_RING-type"/>
</dbReference>
<comment type="pathway">
    <text evidence="3 11">Protein modification; protein ubiquitination.</text>
</comment>
<evidence type="ECO:0000256" key="2">
    <source>
        <dbReference type="ARBA" id="ARBA00004308"/>
    </source>
</evidence>
<dbReference type="PANTHER" id="PTHR12313">
    <property type="entry name" value="E3 UBIQUITIN-PROTEIN LIGASE RNF5-RELATED"/>
    <property type="match status" value="1"/>
</dbReference>
<dbReference type="Proteomes" id="UP001229421">
    <property type="component" value="Unassembled WGS sequence"/>
</dbReference>
<dbReference type="Pfam" id="PF00097">
    <property type="entry name" value="zf-C3HC4"/>
    <property type="match status" value="1"/>
</dbReference>
<feature type="transmembrane region" description="Helical" evidence="11">
    <location>
        <begin position="197"/>
        <end position="221"/>
    </location>
</feature>
<evidence type="ECO:0000256" key="4">
    <source>
        <dbReference type="ARBA" id="ARBA00022679"/>
    </source>
</evidence>
<evidence type="ECO:0000256" key="9">
    <source>
        <dbReference type="ARBA" id="ARBA00023136"/>
    </source>
</evidence>
<keyword evidence="4 11" id="KW-0808">Transferase</keyword>
<evidence type="ECO:0000256" key="12">
    <source>
        <dbReference type="SAM" id="MobiDB-lite"/>
    </source>
</evidence>
<dbReference type="GO" id="GO:0006511">
    <property type="term" value="P:ubiquitin-dependent protein catabolic process"/>
    <property type="evidence" value="ECO:0007669"/>
    <property type="project" value="UniProtKB-UniRule"/>
</dbReference>
<evidence type="ECO:0000256" key="11">
    <source>
        <dbReference type="RuleBase" id="RU369090"/>
    </source>
</evidence>
<evidence type="ECO:0000256" key="10">
    <source>
        <dbReference type="PROSITE-ProRule" id="PRU00175"/>
    </source>
</evidence>
<dbReference type="PROSITE" id="PS00518">
    <property type="entry name" value="ZF_RING_1"/>
    <property type="match status" value="1"/>
</dbReference>
<dbReference type="InterPro" id="IPR017907">
    <property type="entry name" value="Znf_RING_CS"/>
</dbReference>
<dbReference type="AlphaFoldDB" id="A0AAD8L1S0"/>
<keyword evidence="11" id="KW-0256">Endoplasmic reticulum</keyword>
<evidence type="ECO:0000313" key="14">
    <source>
        <dbReference type="EMBL" id="KAK1431181.1"/>
    </source>
</evidence>
<dbReference type="SMART" id="SM00184">
    <property type="entry name" value="RING"/>
    <property type="match status" value="1"/>
</dbReference>
<evidence type="ECO:0000256" key="5">
    <source>
        <dbReference type="ARBA" id="ARBA00022723"/>
    </source>
</evidence>
<keyword evidence="5 11" id="KW-0479">Metal-binding</keyword>
<evidence type="ECO:0000256" key="3">
    <source>
        <dbReference type="ARBA" id="ARBA00004906"/>
    </source>
</evidence>
<reference evidence="14" key="1">
    <citation type="journal article" date="2023" name="bioRxiv">
        <title>Improved chromosome-level genome assembly for marigold (Tagetes erecta).</title>
        <authorList>
            <person name="Jiang F."/>
            <person name="Yuan L."/>
            <person name="Wang S."/>
            <person name="Wang H."/>
            <person name="Xu D."/>
            <person name="Wang A."/>
            <person name="Fan W."/>
        </authorList>
    </citation>
    <scope>NUCLEOTIDE SEQUENCE</scope>
    <source>
        <strain evidence="14">WSJ</strain>
        <tissue evidence="14">Leaf</tissue>
    </source>
</reference>
<keyword evidence="11" id="KW-0812">Transmembrane</keyword>
<feature type="domain" description="RING-type" evidence="13">
    <location>
        <begin position="30"/>
        <end position="71"/>
    </location>
</feature>
<protein>
    <recommendedName>
        <fullName evidence="11">E3 ubiquitin-protein ligase RMA</fullName>
        <ecNumber evidence="11">2.3.2.27</ecNumber>
    </recommendedName>
    <alternativeName>
        <fullName evidence="11">Protein RING membrane-anchor</fullName>
    </alternativeName>
    <alternativeName>
        <fullName evidence="11">RING-type E3 ubiquitin transferase RMA</fullName>
    </alternativeName>
</protein>